<accession>A0A8H6HFI4</accession>
<reference evidence="2 3" key="1">
    <citation type="submission" date="2020-07" db="EMBL/GenBank/DDBJ databases">
        <title>Comparative genomics of pyrophilous fungi reveals a link between fire events and developmental genes.</title>
        <authorList>
            <consortium name="DOE Joint Genome Institute"/>
            <person name="Steindorff A.S."/>
            <person name="Carver A."/>
            <person name="Calhoun S."/>
            <person name="Stillman K."/>
            <person name="Liu H."/>
            <person name="Lipzen A."/>
            <person name="Pangilinan J."/>
            <person name="Labutti K."/>
            <person name="Bruns T.D."/>
            <person name="Grigoriev I.V."/>
        </authorList>
    </citation>
    <scope>NUCLEOTIDE SEQUENCE [LARGE SCALE GENOMIC DNA]</scope>
    <source>
        <strain evidence="2 3">CBS 144469</strain>
    </source>
</reference>
<gene>
    <name evidence="2" type="ORF">DFP72DRAFT_856576</name>
</gene>
<keyword evidence="1" id="KW-1133">Transmembrane helix</keyword>
<feature type="transmembrane region" description="Helical" evidence="1">
    <location>
        <begin position="866"/>
        <end position="889"/>
    </location>
</feature>
<name>A0A8H6HFI4_9AGAR</name>
<keyword evidence="1" id="KW-0812">Transmembrane</keyword>
<evidence type="ECO:0000313" key="2">
    <source>
        <dbReference type="EMBL" id="KAF6745312.1"/>
    </source>
</evidence>
<protein>
    <submittedName>
        <fullName evidence="2">Uncharacterized protein</fullName>
    </submittedName>
</protein>
<sequence>MVPSQNPARRNHFCCVGANTPAHNLQAPQKHRRYRSADSILLRRRNRTSPRQHHLQDTARRIQFCCVGAIARRHVNTTSARWALDPQDFHPPFLRTLELTHWHLNVARRIHFCCYFAISGHWEGRLYKRSNSDRRVALRIHFCCGFVITSTTASKYDTPQAPQLPQQSPTGVVYHPVREWTQPHPSLAGRISMAVIIPAKSFSARPVSRQLTFSDSRIMHSPFDIPVSRGVYSRRYTNIHRFELRQVQQHAPRRTSFWYDHSRYRLFGVLTEPCLPQIYLENDRGLEHSFRDRDLFQATSSPPSGVREFAPILHGLLGHRYSTPSISAHSIPNSKYYSVGRGHSRLDIGIAISISVSCERSAVVPNGAGLDFARLQAQWLTFRFINIFGIRHKLYRKAGMLNFRGIKRPWASIVVLDFSVEFWFTGMTELCWDSPGIVKAAVSNTEFTAKRTPWPVQAGLDSLDSLFKLDSKVSHTKYIDCRIPFDSCRKCVNEERRFKFNDALNGSKFAYEDVWFGEMRHAPDPQFSLSNPTHLGERTRVVSIRSPSLSSRTSGHFTFRRDEGSGRFLPCTVHFAISHSVSLSFHLYPHALSFLPPHSFLPFAPLLSLARPRCTVLVVDDDDDVCRQYPKPRSAFVSRARSPQSQYFEKRASIPPPPTLHPPIVRHHEHWKPPIAVVIVVDLGSHRKAGYDLYSFIIDALYHSLLHFVEGHGGRAAFRLAEGRLDLGVCERIPSSLCSAILTCRCRCAVGHHIGSLVRGVRAGRREKWNILRYSAVGKPTSSRLSDWRVRRGVRLTRRFVCVETDSQFHSACARIPEDSMAWVLLRFSVGLAALWTLLQGLGSGTSECLSYGVCLCFKFTCEANAVSVCTKLALVFTYIFAILTYAALQ</sequence>
<evidence type="ECO:0000256" key="1">
    <source>
        <dbReference type="SAM" id="Phobius"/>
    </source>
</evidence>
<evidence type="ECO:0000313" key="3">
    <source>
        <dbReference type="Proteomes" id="UP000521943"/>
    </source>
</evidence>
<dbReference type="EMBL" id="JACGCI010000107">
    <property type="protein sequence ID" value="KAF6745312.1"/>
    <property type="molecule type" value="Genomic_DNA"/>
</dbReference>
<keyword evidence="3" id="KW-1185">Reference proteome</keyword>
<dbReference type="AlphaFoldDB" id="A0A8H6HFI4"/>
<comment type="caution">
    <text evidence="2">The sequence shown here is derived from an EMBL/GenBank/DDBJ whole genome shotgun (WGS) entry which is preliminary data.</text>
</comment>
<proteinExistence type="predicted"/>
<organism evidence="2 3">
    <name type="scientific">Ephemerocybe angulata</name>
    <dbReference type="NCBI Taxonomy" id="980116"/>
    <lineage>
        <taxon>Eukaryota</taxon>
        <taxon>Fungi</taxon>
        <taxon>Dikarya</taxon>
        <taxon>Basidiomycota</taxon>
        <taxon>Agaricomycotina</taxon>
        <taxon>Agaricomycetes</taxon>
        <taxon>Agaricomycetidae</taxon>
        <taxon>Agaricales</taxon>
        <taxon>Agaricineae</taxon>
        <taxon>Psathyrellaceae</taxon>
        <taxon>Ephemerocybe</taxon>
    </lineage>
</organism>
<dbReference type="Proteomes" id="UP000521943">
    <property type="component" value="Unassembled WGS sequence"/>
</dbReference>
<keyword evidence="1" id="KW-0472">Membrane</keyword>